<dbReference type="Proteomes" id="UP000528964">
    <property type="component" value="Unassembled WGS sequence"/>
</dbReference>
<evidence type="ECO:0000313" key="1">
    <source>
        <dbReference type="EMBL" id="MBB3973796.1"/>
    </source>
</evidence>
<proteinExistence type="predicted"/>
<gene>
    <name evidence="1" type="ORF">GGR24_002466</name>
</gene>
<name>A0A7W6D3B8_9HYPH</name>
<dbReference type="EMBL" id="JACIDR010000003">
    <property type="protein sequence ID" value="MBB3973796.1"/>
    <property type="molecule type" value="Genomic_DNA"/>
</dbReference>
<evidence type="ECO:0000313" key="2">
    <source>
        <dbReference type="Proteomes" id="UP000528964"/>
    </source>
</evidence>
<protein>
    <recommendedName>
        <fullName evidence="3">DUF2188 domain-containing protein</fullName>
    </recommendedName>
</protein>
<dbReference type="AlphaFoldDB" id="A0A7W6D3B8"/>
<dbReference type="RefSeq" id="WP_183395700.1">
    <property type="nucleotide sequence ID" value="NZ_JACIDR010000003.1"/>
</dbReference>
<keyword evidence="2" id="KW-1185">Reference proteome</keyword>
<sequence>MSTPADTKPPSARFGLAPTPDFIVGQNRLGQWVAVERQGHGGGLFASRDAALHYAALESARRSADIPLSEEPVELPI</sequence>
<accession>A0A7W6D3B8</accession>
<comment type="caution">
    <text evidence="1">The sequence shown here is derived from an EMBL/GenBank/DDBJ whole genome shotgun (WGS) entry which is preliminary data.</text>
</comment>
<evidence type="ECO:0008006" key="3">
    <source>
        <dbReference type="Google" id="ProtNLM"/>
    </source>
</evidence>
<organism evidence="1 2">
    <name type="scientific">Hansschlegelia beijingensis</name>
    <dbReference type="NCBI Taxonomy" id="1133344"/>
    <lineage>
        <taxon>Bacteria</taxon>
        <taxon>Pseudomonadati</taxon>
        <taxon>Pseudomonadota</taxon>
        <taxon>Alphaproteobacteria</taxon>
        <taxon>Hyphomicrobiales</taxon>
        <taxon>Methylopilaceae</taxon>
        <taxon>Hansschlegelia</taxon>
    </lineage>
</organism>
<reference evidence="1 2" key="1">
    <citation type="submission" date="2020-08" db="EMBL/GenBank/DDBJ databases">
        <title>Genomic Encyclopedia of Type Strains, Phase IV (KMG-IV): sequencing the most valuable type-strain genomes for metagenomic binning, comparative biology and taxonomic classification.</title>
        <authorList>
            <person name="Goeker M."/>
        </authorList>
    </citation>
    <scope>NUCLEOTIDE SEQUENCE [LARGE SCALE GENOMIC DNA]</scope>
    <source>
        <strain evidence="1 2">DSM 25481</strain>
    </source>
</reference>